<feature type="compositionally biased region" description="Low complexity" evidence="1">
    <location>
        <begin position="90"/>
        <end position="100"/>
    </location>
</feature>
<sequence>MTTQATSEVASAPNSPSSRAGTAPSDSAAPASRVDIVAAGDHAASRGAAGAALAEDRKGKKKATKRASTSNAASTDRKKPEEGENDASKKAATSTEAAAAVELPGPTYPDSTSSCRQGFDLTSSMQPFEPGRAAVSASAPTAEPHVEEEARAVPTAVPLDPEVGVMAELRTLRKEVDRLRLLHRQYGNHWDGATQSIVTTPTSKGELPPPDGCFLTCASFPEGSKKPKGDYSPPQAHLYSASRMSRDFGTGTGLMAVFSRRLGSRGRTVMHFKESNEMTCLEDGPTSVNFSSDFSPSAGLPTVGVDCGSCDGISTD</sequence>
<feature type="region of interest" description="Disordered" evidence="1">
    <location>
        <begin position="1"/>
        <end position="151"/>
    </location>
</feature>
<feature type="compositionally biased region" description="Polar residues" evidence="1">
    <location>
        <begin position="109"/>
        <end position="126"/>
    </location>
</feature>
<dbReference type="AlphaFoldDB" id="A0A8J5IQB0"/>
<feature type="compositionally biased region" description="Basic and acidic residues" evidence="1">
    <location>
        <begin position="75"/>
        <end position="89"/>
    </location>
</feature>
<dbReference type="Proteomes" id="UP000709295">
    <property type="component" value="Unassembled WGS sequence"/>
</dbReference>
<protein>
    <submittedName>
        <fullName evidence="2">Uncharacterized protein</fullName>
    </submittedName>
</protein>
<feature type="compositionally biased region" description="Low complexity" evidence="1">
    <location>
        <begin position="38"/>
        <end position="53"/>
    </location>
</feature>
<evidence type="ECO:0000313" key="2">
    <source>
        <dbReference type="EMBL" id="KAG6958606.1"/>
    </source>
</evidence>
<reference evidence="2" key="1">
    <citation type="submission" date="2021-01" db="EMBL/GenBank/DDBJ databases">
        <title>Phytophthora aleatoria, a newly-described species from Pinus radiata is distinct from Phytophthora cactorum isolates based on comparative genomics.</title>
        <authorList>
            <person name="Mcdougal R."/>
            <person name="Panda P."/>
            <person name="Williams N."/>
            <person name="Studholme D.J."/>
        </authorList>
    </citation>
    <scope>NUCLEOTIDE SEQUENCE</scope>
    <source>
        <strain evidence="2">NZFS 4037</strain>
    </source>
</reference>
<name>A0A8J5IQB0_9STRA</name>
<gene>
    <name evidence="2" type="ORF">JG688_00010434</name>
</gene>
<keyword evidence="3" id="KW-1185">Reference proteome</keyword>
<accession>A0A8J5IQB0</accession>
<proteinExistence type="predicted"/>
<dbReference type="EMBL" id="JAENGY010000660">
    <property type="protein sequence ID" value="KAG6958606.1"/>
    <property type="molecule type" value="Genomic_DNA"/>
</dbReference>
<organism evidence="2 3">
    <name type="scientific">Phytophthora aleatoria</name>
    <dbReference type="NCBI Taxonomy" id="2496075"/>
    <lineage>
        <taxon>Eukaryota</taxon>
        <taxon>Sar</taxon>
        <taxon>Stramenopiles</taxon>
        <taxon>Oomycota</taxon>
        <taxon>Peronosporomycetes</taxon>
        <taxon>Peronosporales</taxon>
        <taxon>Peronosporaceae</taxon>
        <taxon>Phytophthora</taxon>
    </lineage>
</organism>
<evidence type="ECO:0000256" key="1">
    <source>
        <dbReference type="SAM" id="MobiDB-lite"/>
    </source>
</evidence>
<feature type="compositionally biased region" description="Polar residues" evidence="1">
    <location>
        <begin position="1"/>
        <end position="20"/>
    </location>
</feature>
<evidence type="ECO:0000313" key="3">
    <source>
        <dbReference type="Proteomes" id="UP000709295"/>
    </source>
</evidence>
<comment type="caution">
    <text evidence="2">The sequence shown here is derived from an EMBL/GenBank/DDBJ whole genome shotgun (WGS) entry which is preliminary data.</text>
</comment>